<keyword evidence="4" id="KW-1185">Reference proteome</keyword>
<gene>
    <name evidence="3" type="ORF">Pfra01_000757500</name>
</gene>
<comment type="caution">
    <text evidence="3">The sequence shown here is derived from an EMBL/GenBank/DDBJ whole genome shotgun (WGS) entry which is preliminary data.</text>
</comment>
<feature type="compositionally biased region" description="Polar residues" evidence="2">
    <location>
        <begin position="89"/>
        <end position="99"/>
    </location>
</feature>
<accession>A0A9W7CFR6</accession>
<reference evidence="3" key="1">
    <citation type="submission" date="2023-04" db="EMBL/GenBank/DDBJ databases">
        <title>Phytophthora fragariaefolia NBRC 109709.</title>
        <authorList>
            <person name="Ichikawa N."/>
            <person name="Sato H."/>
            <person name="Tonouchi N."/>
        </authorList>
    </citation>
    <scope>NUCLEOTIDE SEQUENCE</scope>
    <source>
        <strain evidence="3">NBRC 109709</strain>
    </source>
</reference>
<evidence type="ECO:0000256" key="1">
    <source>
        <dbReference type="SAM" id="Coils"/>
    </source>
</evidence>
<keyword evidence="1" id="KW-0175">Coiled coil</keyword>
<evidence type="ECO:0000256" key="2">
    <source>
        <dbReference type="SAM" id="MobiDB-lite"/>
    </source>
</evidence>
<proteinExistence type="predicted"/>
<evidence type="ECO:0000313" key="3">
    <source>
        <dbReference type="EMBL" id="GMF32180.1"/>
    </source>
</evidence>
<feature type="coiled-coil region" evidence="1">
    <location>
        <begin position="47"/>
        <end position="74"/>
    </location>
</feature>
<protein>
    <submittedName>
        <fullName evidence="3">Unnamed protein product</fullName>
    </submittedName>
</protein>
<evidence type="ECO:0000313" key="4">
    <source>
        <dbReference type="Proteomes" id="UP001165121"/>
    </source>
</evidence>
<organism evidence="3 4">
    <name type="scientific">Phytophthora fragariaefolia</name>
    <dbReference type="NCBI Taxonomy" id="1490495"/>
    <lineage>
        <taxon>Eukaryota</taxon>
        <taxon>Sar</taxon>
        <taxon>Stramenopiles</taxon>
        <taxon>Oomycota</taxon>
        <taxon>Peronosporomycetes</taxon>
        <taxon>Peronosporales</taxon>
        <taxon>Peronosporaceae</taxon>
        <taxon>Phytophthora</taxon>
    </lineage>
</organism>
<name>A0A9W7CFR6_9STRA</name>
<dbReference type="Proteomes" id="UP001165121">
    <property type="component" value="Unassembled WGS sequence"/>
</dbReference>
<sequence length="99" mass="11418">MVQRHSREDLRRSIAAHTRMLWRNAYGYALTEVYLRSPDPGPMPLLVMQELARREKYQHELDDLNAQLEITSSMLPPVSAEEHHEESTVAASQVDVSEM</sequence>
<feature type="region of interest" description="Disordered" evidence="2">
    <location>
        <begin position="78"/>
        <end position="99"/>
    </location>
</feature>
<dbReference type="EMBL" id="BSXT01000678">
    <property type="protein sequence ID" value="GMF32180.1"/>
    <property type="molecule type" value="Genomic_DNA"/>
</dbReference>
<dbReference type="OrthoDB" id="205145at2759"/>
<dbReference type="AlphaFoldDB" id="A0A9W7CFR6"/>